<dbReference type="EMBL" id="BNCP01000022">
    <property type="protein sequence ID" value="GIL82032.1"/>
    <property type="molecule type" value="Genomic_DNA"/>
</dbReference>
<dbReference type="EMBL" id="BNCQ01000002">
    <property type="protein sequence ID" value="GIL95589.1"/>
    <property type="molecule type" value="Genomic_DNA"/>
</dbReference>
<feature type="region of interest" description="Disordered" evidence="1">
    <location>
        <begin position="1"/>
        <end position="23"/>
    </location>
</feature>
<dbReference type="Proteomes" id="UP000722791">
    <property type="component" value="Unassembled WGS sequence"/>
</dbReference>
<protein>
    <submittedName>
        <fullName evidence="2">Uncharacterized protein</fullName>
    </submittedName>
</protein>
<name>A0A8J4FM52_9CHLO</name>
<organism evidence="2 4">
    <name type="scientific">Volvox reticuliferus</name>
    <dbReference type="NCBI Taxonomy" id="1737510"/>
    <lineage>
        <taxon>Eukaryota</taxon>
        <taxon>Viridiplantae</taxon>
        <taxon>Chlorophyta</taxon>
        <taxon>core chlorophytes</taxon>
        <taxon>Chlorophyceae</taxon>
        <taxon>CS clade</taxon>
        <taxon>Chlamydomonadales</taxon>
        <taxon>Volvocaceae</taxon>
        <taxon>Volvox</taxon>
    </lineage>
</organism>
<dbReference type="OrthoDB" id="10472188at2759"/>
<feature type="region of interest" description="Disordered" evidence="1">
    <location>
        <begin position="89"/>
        <end position="112"/>
    </location>
</feature>
<comment type="caution">
    <text evidence="2">The sequence shown here is derived from an EMBL/GenBank/DDBJ whole genome shotgun (WGS) entry which is preliminary data.</text>
</comment>
<proteinExistence type="predicted"/>
<feature type="compositionally biased region" description="Polar residues" evidence="1">
    <location>
        <begin position="89"/>
        <end position="99"/>
    </location>
</feature>
<accession>A0A8J4FM52</accession>
<evidence type="ECO:0000313" key="2">
    <source>
        <dbReference type="EMBL" id="GIL82032.1"/>
    </source>
</evidence>
<reference evidence="2" key="1">
    <citation type="journal article" date="2021" name="Proc. Natl. Acad. Sci. U.S.A.">
        <title>Three genomes in the algal genus Volvox reveal the fate of a haploid sex-determining region after a transition to homothallism.</title>
        <authorList>
            <person name="Yamamoto K."/>
            <person name="Hamaji T."/>
            <person name="Kawai-Toyooka H."/>
            <person name="Matsuzaki R."/>
            <person name="Takahashi F."/>
            <person name="Nishimura Y."/>
            <person name="Kawachi M."/>
            <person name="Noguchi H."/>
            <person name="Minakuchi Y."/>
            <person name="Umen J.G."/>
            <person name="Toyoda A."/>
            <person name="Nozaki H."/>
        </authorList>
    </citation>
    <scope>NUCLEOTIDE SEQUENCE</scope>
    <source>
        <strain evidence="3">NIES-3785</strain>
        <strain evidence="2">NIES-3786</strain>
    </source>
</reference>
<sequence>MAAPGSSRTTCAASTDRNQSSVHETDKYANLLEILSTASAHLSSLPRLHWQDVNAVSQAILADLRTPAASTDKQGDAPSNLMQSIVGTDIASNGTSDSPVQPPTPSAPQSQLHVSRPSWLQPVIALCLQVRQAYQRRQQRQAFPQHAISNMASMASTVAQPHPVPGPALISGAPARSDFSLPPRNLGTVGARVEAAPKLLATGLNTLTATAEMPVSGSEGAVRLAAHAAHTDDRIQKKPTLDPNLELWLRTQSRLQPPVQRHQPQVQQQFSRCVRVKRAYPISPTTSVAWDKQHLQQHLPINRVANLAGRQNSEPLSQLSTAQVAGIYAAAKAAAKAAATARTAATRQNMQVAGQQQPQVPQQQEQHLSCMPMQLQPQQQQTYSGARRRLFF</sequence>
<dbReference type="AlphaFoldDB" id="A0A8J4FM52"/>
<keyword evidence="4" id="KW-1185">Reference proteome</keyword>
<evidence type="ECO:0000313" key="3">
    <source>
        <dbReference type="EMBL" id="GIL95589.1"/>
    </source>
</evidence>
<dbReference type="Proteomes" id="UP000747110">
    <property type="component" value="Unassembled WGS sequence"/>
</dbReference>
<evidence type="ECO:0000313" key="4">
    <source>
        <dbReference type="Proteomes" id="UP000747110"/>
    </source>
</evidence>
<evidence type="ECO:0000256" key="1">
    <source>
        <dbReference type="SAM" id="MobiDB-lite"/>
    </source>
</evidence>
<gene>
    <name evidence="2" type="ORF">Vretifemale_10980</name>
    <name evidence="3" type="ORF">Vretimale_1536</name>
</gene>
<feature type="compositionally biased region" description="Polar residues" evidence="1">
    <location>
        <begin position="1"/>
        <end position="22"/>
    </location>
</feature>